<comment type="caution">
    <text evidence="2">The sequence shown here is derived from an EMBL/GenBank/DDBJ whole genome shotgun (WGS) entry which is preliminary data.</text>
</comment>
<evidence type="ECO:0000313" key="3">
    <source>
        <dbReference type="Proteomes" id="UP000176998"/>
    </source>
</evidence>
<dbReference type="EMBL" id="MJBS01000056">
    <property type="protein sequence ID" value="OHE97542.1"/>
    <property type="molecule type" value="Genomic_DNA"/>
</dbReference>
<dbReference type="AlphaFoldDB" id="A0A1G4B8D8"/>
<accession>A0A1G4B8D8</accession>
<organism evidence="2 3">
    <name type="scientific">Colletotrichum orchidophilum</name>
    <dbReference type="NCBI Taxonomy" id="1209926"/>
    <lineage>
        <taxon>Eukaryota</taxon>
        <taxon>Fungi</taxon>
        <taxon>Dikarya</taxon>
        <taxon>Ascomycota</taxon>
        <taxon>Pezizomycotina</taxon>
        <taxon>Sordariomycetes</taxon>
        <taxon>Hypocreomycetidae</taxon>
        <taxon>Glomerellales</taxon>
        <taxon>Glomerellaceae</taxon>
        <taxon>Colletotrichum</taxon>
    </lineage>
</organism>
<name>A0A1G4B8D8_9PEZI</name>
<dbReference type="OrthoDB" id="10583513at2759"/>
<gene>
    <name evidence="2" type="ORF">CORC01_07157</name>
</gene>
<reference evidence="2 3" key="1">
    <citation type="submission" date="2016-09" db="EMBL/GenBank/DDBJ databases">
        <authorList>
            <person name="Capua I."/>
            <person name="De Benedictis P."/>
            <person name="Joannis T."/>
            <person name="Lombin L.H."/>
            <person name="Cattoli G."/>
        </authorList>
    </citation>
    <scope>NUCLEOTIDE SEQUENCE [LARGE SCALE GENOMIC DNA]</scope>
    <source>
        <strain evidence="2 3">IMI 309357</strain>
    </source>
</reference>
<sequence>MTTFLHLNSSSQVKEPAIRSCACRFHPVPSARMSPSLPPTSTHINNDNGNDNDYDTDFSPFGPQNQLTTILEDRPLCLPDAALRPPAAKHSHNSRLAASPSPNHFLHFPRWKDTHSSSPAIRYRITPLERQRLRVYSPDARYRLSPCGNMQNTRTQGLLKLPHAKCISTAHPALDLQICIHSSCSLSLKVSSPDMGRRATEPTRPDRRWSPPFLKLFYSCS</sequence>
<evidence type="ECO:0000256" key="1">
    <source>
        <dbReference type="SAM" id="MobiDB-lite"/>
    </source>
</evidence>
<evidence type="ECO:0000313" key="2">
    <source>
        <dbReference type="EMBL" id="OHE97542.1"/>
    </source>
</evidence>
<dbReference type="GeneID" id="34560305"/>
<dbReference type="Proteomes" id="UP000176998">
    <property type="component" value="Unassembled WGS sequence"/>
</dbReference>
<feature type="region of interest" description="Disordered" evidence="1">
    <location>
        <begin position="32"/>
        <end position="51"/>
    </location>
</feature>
<dbReference type="RefSeq" id="XP_022474695.1">
    <property type="nucleotide sequence ID" value="XM_022618795.1"/>
</dbReference>
<protein>
    <submittedName>
        <fullName evidence="2">Uncharacterized protein</fullName>
    </submittedName>
</protein>
<keyword evidence="3" id="KW-1185">Reference proteome</keyword>
<proteinExistence type="predicted"/>